<organism evidence="2 3">
    <name type="scientific">Globodera rostochiensis</name>
    <name type="common">Golden nematode worm</name>
    <name type="synonym">Heterodera rostochiensis</name>
    <dbReference type="NCBI Taxonomy" id="31243"/>
    <lineage>
        <taxon>Eukaryota</taxon>
        <taxon>Metazoa</taxon>
        <taxon>Ecdysozoa</taxon>
        <taxon>Nematoda</taxon>
        <taxon>Chromadorea</taxon>
        <taxon>Rhabditida</taxon>
        <taxon>Tylenchina</taxon>
        <taxon>Tylenchomorpha</taxon>
        <taxon>Tylenchoidea</taxon>
        <taxon>Heteroderidae</taxon>
        <taxon>Heteroderinae</taxon>
        <taxon>Globodera</taxon>
    </lineage>
</organism>
<keyword evidence="1" id="KW-0732">Signal</keyword>
<dbReference type="WBParaSite" id="Gr19_v10_g5801.t1">
    <property type="protein sequence ID" value="Gr19_v10_g5801.t1"/>
    <property type="gene ID" value="Gr19_v10_g5801"/>
</dbReference>
<protein>
    <submittedName>
        <fullName evidence="3">Uncharacterized protein</fullName>
    </submittedName>
</protein>
<feature type="chain" id="PRO_5036919186" evidence="1">
    <location>
        <begin position="21"/>
        <end position="510"/>
    </location>
</feature>
<keyword evidence="2" id="KW-1185">Reference proteome</keyword>
<reference evidence="3" key="1">
    <citation type="submission" date="2022-11" db="UniProtKB">
        <authorList>
            <consortium name="WormBaseParasite"/>
        </authorList>
    </citation>
    <scope>IDENTIFICATION</scope>
</reference>
<dbReference type="Proteomes" id="UP000887572">
    <property type="component" value="Unplaced"/>
</dbReference>
<name>A0A914I0R0_GLORO</name>
<dbReference type="AlphaFoldDB" id="A0A914I0R0"/>
<evidence type="ECO:0000256" key="1">
    <source>
        <dbReference type="SAM" id="SignalP"/>
    </source>
</evidence>
<proteinExistence type="predicted"/>
<feature type="signal peptide" evidence="1">
    <location>
        <begin position="1"/>
        <end position="20"/>
    </location>
</feature>
<sequence>MLCFAYAISILIILFSLTIANESVKLVDDYQFLAFVKNPSNFGQFCKELEEKNKLMIISYGENYGLTFDETIEYLKDKSEAYLGVLFLMRQKWQCDKIEKQIKEELARIECHKFRKYLDILHEYLFRVYVEGVDQMLAQQFPAVKPQFKLQLGEKIDDGTLFDVIQSLSNISASFFGLNSDYNLKRLFEADYEPKLLKEEEYESNDANSNALIRQQFDRKLKQMLKATKKRARTAERHDEIRKYNDKFGIFCHSPFKFSIILHDDFDLLLAFFLEKKKLCIKKQKENEIKKYLESKDVYNRKSLKVKFNPRNDLIQIVPEIIEEIEQMLQKSDWIYANLTYIKMDEWILMQYALHKIGNDQKWEEIEKLLIEWKRAYNNWYKDCRFNHKEVKKPNFEEIMGNLIKILRGLVMQQIVPEIVAEIKQMLENHNWDYIHLKYTKKVEWNLLENALHKIGNDQKWKEIEQLRGEWEKAYNKKNMEKIEEVMQNLIVILRDIICKGWLDPQPFGG</sequence>
<accession>A0A914I0R0</accession>
<evidence type="ECO:0000313" key="2">
    <source>
        <dbReference type="Proteomes" id="UP000887572"/>
    </source>
</evidence>
<evidence type="ECO:0000313" key="3">
    <source>
        <dbReference type="WBParaSite" id="Gr19_v10_g5801.t1"/>
    </source>
</evidence>